<protein>
    <submittedName>
        <fullName evidence="1">Uncharacterized protein</fullName>
    </submittedName>
</protein>
<evidence type="ECO:0000313" key="2">
    <source>
        <dbReference type="Proteomes" id="UP001371456"/>
    </source>
</evidence>
<proteinExistence type="predicted"/>
<dbReference type="EMBL" id="JBANQN010000012">
    <property type="protein sequence ID" value="KAK6773642.1"/>
    <property type="molecule type" value="Genomic_DNA"/>
</dbReference>
<evidence type="ECO:0000313" key="1">
    <source>
        <dbReference type="EMBL" id="KAK6773642.1"/>
    </source>
</evidence>
<dbReference type="AlphaFoldDB" id="A0AAN8SVS7"/>
<organism evidence="1 2">
    <name type="scientific">Solanum bulbocastanum</name>
    <name type="common">Wild potato</name>
    <dbReference type="NCBI Taxonomy" id="147425"/>
    <lineage>
        <taxon>Eukaryota</taxon>
        <taxon>Viridiplantae</taxon>
        <taxon>Streptophyta</taxon>
        <taxon>Embryophyta</taxon>
        <taxon>Tracheophyta</taxon>
        <taxon>Spermatophyta</taxon>
        <taxon>Magnoliopsida</taxon>
        <taxon>eudicotyledons</taxon>
        <taxon>Gunneridae</taxon>
        <taxon>Pentapetalae</taxon>
        <taxon>asterids</taxon>
        <taxon>lamiids</taxon>
        <taxon>Solanales</taxon>
        <taxon>Solanaceae</taxon>
        <taxon>Solanoideae</taxon>
        <taxon>Solaneae</taxon>
        <taxon>Solanum</taxon>
    </lineage>
</organism>
<accession>A0AAN8SVS7</accession>
<comment type="caution">
    <text evidence="1">The sequence shown here is derived from an EMBL/GenBank/DDBJ whole genome shotgun (WGS) entry which is preliminary data.</text>
</comment>
<sequence length="78" mass="8240">MGIVEVYFCHMADQVDLLKVQSFAAAEPDTIAPTQALTIASTGLVGVELTQPATNTTAAPVETEFVVADDDNPVLDFD</sequence>
<reference evidence="1 2" key="1">
    <citation type="submission" date="2024-02" db="EMBL/GenBank/DDBJ databases">
        <title>de novo genome assembly of Solanum bulbocastanum strain 11H21.</title>
        <authorList>
            <person name="Hosaka A.J."/>
        </authorList>
    </citation>
    <scope>NUCLEOTIDE SEQUENCE [LARGE SCALE GENOMIC DNA]</scope>
    <source>
        <tissue evidence="1">Young leaves</tissue>
    </source>
</reference>
<keyword evidence="2" id="KW-1185">Reference proteome</keyword>
<dbReference type="Proteomes" id="UP001371456">
    <property type="component" value="Unassembled WGS sequence"/>
</dbReference>
<gene>
    <name evidence="1" type="ORF">RDI58_028880</name>
</gene>
<name>A0AAN8SVS7_SOLBU</name>